<sequence>MDGFRVHTPGYATKRTRNRPPADGVCKYITGRATAGRAVGPRDQVPGLVWPEASLPNGGGGRASSCAQAENAGSGDSLAGASCRRRGGVLQGDPRERAGLGVRAPANF</sequence>
<name>A0A2V0PFM1_9CHLO</name>
<reference evidence="2 3" key="1">
    <citation type="journal article" date="2018" name="Sci. Rep.">
        <title>Raphidocelis subcapitata (=Pseudokirchneriella subcapitata) provides an insight into genome evolution and environmental adaptations in the Sphaeropleales.</title>
        <authorList>
            <person name="Suzuki S."/>
            <person name="Yamaguchi H."/>
            <person name="Nakajima N."/>
            <person name="Kawachi M."/>
        </authorList>
    </citation>
    <scope>NUCLEOTIDE SEQUENCE [LARGE SCALE GENOMIC DNA]</scope>
    <source>
        <strain evidence="2 3">NIES-35</strain>
    </source>
</reference>
<protein>
    <submittedName>
        <fullName evidence="2">Uncharacterized protein</fullName>
    </submittedName>
</protein>
<evidence type="ECO:0000313" key="3">
    <source>
        <dbReference type="Proteomes" id="UP000247498"/>
    </source>
</evidence>
<dbReference type="AlphaFoldDB" id="A0A2V0PFM1"/>
<dbReference type="EMBL" id="BDRX01000071">
    <property type="protein sequence ID" value="GBF95865.1"/>
    <property type="molecule type" value="Genomic_DNA"/>
</dbReference>
<dbReference type="InParanoid" id="A0A2V0PFM1"/>
<organism evidence="2 3">
    <name type="scientific">Raphidocelis subcapitata</name>
    <dbReference type="NCBI Taxonomy" id="307507"/>
    <lineage>
        <taxon>Eukaryota</taxon>
        <taxon>Viridiplantae</taxon>
        <taxon>Chlorophyta</taxon>
        <taxon>core chlorophytes</taxon>
        <taxon>Chlorophyceae</taxon>
        <taxon>CS clade</taxon>
        <taxon>Sphaeropleales</taxon>
        <taxon>Selenastraceae</taxon>
        <taxon>Raphidocelis</taxon>
    </lineage>
</organism>
<feature type="region of interest" description="Disordered" evidence="1">
    <location>
        <begin position="37"/>
        <end position="108"/>
    </location>
</feature>
<evidence type="ECO:0000256" key="1">
    <source>
        <dbReference type="SAM" id="MobiDB-lite"/>
    </source>
</evidence>
<keyword evidence="3" id="KW-1185">Reference proteome</keyword>
<dbReference type="Proteomes" id="UP000247498">
    <property type="component" value="Unassembled WGS sequence"/>
</dbReference>
<proteinExistence type="predicted"/>
<evidence type="ECO:0000313" key="2">
    <source>
        <dbReference type="EMBL" id="GBF95865.1"/>
    </source>
</evidence>
<gene>
    <name evidence="2" type="ORF">Rsub_08456</name>
</gene>
<feature type="region of interest" description="Disordered" evidence="1">
    <location>
        <begin position="1"/>
        <end position="24"/>
    </location>
</feature>
<comment type="caution">
    <text evidence="2">The sequence shown here is derived from an EMBL/GenBank/DDBJ whole genome shotgun (WGS) entry which is preliminary data.</text>
</comment>
<accession>A0A2V0PFM1</accession>